<evidence type="ECO:0000256" key="8">
    <source>
        <dbReference type="ARBA" id="ARBA00023136"/>
    </source>
</evidence>
<dbReference type="Pfam" id="PF02501">
    <property type="entry name" value="T2SSI"/>
    <property type="match status" value="1"/>
</dbReference>
<dbReference type="Pfam" id="PF07963">
    <property type="entry name" value="N_methyl"/>
    <property type="match status" value="1"/>
</dbReference>
<sequence>MVKREAGFTPFARSAEHGFTSFARSAEHGFTLLEMLVALAVFSLAALALVRLQGVTLRTAADLDSKALGQIVARNLMVDVQSDPAAPAIGEEEGNVTNGGRRWHWRRSVRATDDQRMVQVDLTVDGQPGASPVVLSFVRVVE</sequence>
<feature type="domain" description="Type II secretion system protein GspI C-terminal" evidence="10">
    <location>
        <begin position="63"/>
        <end position="139"/>
    </location>
</feature>
<dbReference type="Gene3D" id="3.30.1300.30">
    <property type="entry name" value="GSPII I/J protein-like"/>
    <property type="match status" value="1"/>
</dbReference>
<dbReference type="InterPro" id="IPR012902">
    <property type="entry name" value="N_methyl_site"/>
</dbReference>
<comment type="subcellular location">
    <subcellularLocation>
        <location evidence="1 9">Cell inner membrane</location>
        <topology evidence="1 9">Single-pass membrane protein</topology>
    </subcellularLocation>
</comment>
<evidence type="ECO:0000256" key="4">
    <source>
        <dbReference type="ARBA" id="ARBA00022481"/>
    </source>
</evidence>
<evidence type="ECO:0000256" key="6">
    <source>
        <dbReference type="ARBA" id="ARBA00022692"/>
    </source>
</evidence>
<name>A0ABT8ZNK1_9SPHN</name>
<comment type="caution">
    <text evidence="11">The sequence shown here is derived from an EMBL/GenBank/DDBJ whole genome shotgun (WGS) entry which is preliminary data.</text>
</comment>
<dbReference type="RefSeq" id="WP_304536535.1">
    <property type="nucleotide sequence ID" value="NZ_JAUQOM010000007.1"/>
</dbReference>
<dbReference type="InterPro" id="IPR010052">
    <property type="entry name" value="T2SS_protein-GspI"/>
</dbReference>
<accession>A0ABT8ZNK1</accession>
<evidence type="ECO:0000259" key="10">
    <source>
        <dbReference type="Pfam" id="PF02501"/>
    </source>
</evidence>
<evidence type="ECO:0000256" key="2">
    <source>
        <dbReference type="ARBA" id="ARBA00008358"/>
    </source>
</evidence>
<keyword evidence="5 9" id="KW-0997">Cell inner membrane</keyword>
<evidence type="ECO:0000256" key="3">
    <source>
        <dbReference type="ARBA" id="ARBA00022475"/>
    </source>
</evidence>
<dbReference type="Proteomes" id="UP001176471">
    <property type="component" value="Unassembled WGS sequence"/>
</dbReference>
<comment type="subunit">
    <text evidence="9">Type II secretion is composed of four main components: the outer membrane complex, the inner membrane complex, the cytoplasmic secretion ATPase and the periplasm-spanning pseudopilus.</text>
</comment>
<proteinExistence type="inferred from homology"/>
<evidence type="ECO:0000313" key="12">
    <source>
        <dbReference type="Proteomes" id="UP001176471"/>
    </source>
</evidence>
<dbReference type="PANTHER" id="PTHR38779">
    <property type="entry name" value="TYPE II SECRETION SYSTEM PROTEIN I-RELATED"/>
    <property type="match status" value="1"/>
</dbReference>
<comment type="function">
    <text evidence="9">Component of the type II secretion system required for the energy-dependent secretion of extracellular factors such as proteases and toxins from the periplasm.</text>
</comment>
<dbReference type="PANTHER" id="PTHR38779:SF2">
    <property type="entry name" value="TYPE II SECRETION SYSTEM PROTEIN I-RELATED"/>
    <property type="match status" value="1"/>
</dbReference>
<keyword evidence="3" id="KW-1003">Cell membrane</keyword>
<keyword evidence="8 9" id="KW-0472">Membrane</keyword>
<dbReference type="NCBIfam" id="TIGR02532">
    <property type="entry name" value="IV_pilin_GFxxxE"/>
    <property type="match status" value="1"/>
</dbReference>
<dbReference type="EMBL" id="JAUQOM010000007">
    <property type="protein sequence ID" value="MDO7836112.1"/>
    <property type="molecule type" value="Genomic_DNA"/>
</dbReference>
<dbReference type="SUPFAM" id="SSF54523">
    <property type="entry name" value="Pili subunits"/>
    <property type="match status" value="1"/>
</dbReference>
<dbReference type="PROSITE" id="PS00409">
    <property type="entry name" value="PROKAR_NTER_METHYL"/>
    <property type="match status" value="1"/>
</dbReference>
<comment type="PTM">
    <text evidence="9">Cleaved by prepilin peptidase.</text>
</comment>
<keyword evidence="4 9" id="KW-0488">Methylation</keyword>
<evidence type="ECO:0000256" key="1">
    <source>
        <dbReference type="ARBA" id="ARBA00004377"/>
    </source>
</evidence>
<reference evidence="11" key="1">
    <citation type="submission" date="2023-07" db="EMBL/GenBank/DDBJ databases">
        <title>Bacterial whole genome sequence for Sphingobium sp. HBC34.</title>
        <authorList>
            <person name="Le V."/>
            <person name="Ko S.-R."/>
            <person name="Ahn C.-Y."/>
            <person name="Oh H.-M."/>
        </authorList>
    </citation>
    <scope>NUCLEOTIDE SEQUENCE</scope>
    <source>
        <strain evidence="11">HBC34</strain>
    </source>
</reference>
<dbReference type="NCBIfam" id="TIGR01707">
    <property type="entry name" value="gspI"/>
    <property type="match status" value="1"/>
</dbReference>
<organism evidence="11 12">
    <name type="scientific">Sphingobium cyanobacteriorum</name>
    <dbReference type="NCBI Taxonomy" id="3063954"/>
    <lineage>
        <taxon>Bacteria</taxon>
        <taxon>Pseudomonadati</taxon>
        <taxon>Pseudomonadota</taxon>
        <taxon>Alphaproteobacteria</taxon>
        <taxon>Sphingomonadales</taxon>
        <taxon>Sphingomonadaceae</taxon>
        <taxon>Sphingobium</taxon>
    </lineage>
</organism>
<keyword evidence="12" id="KW-1185">Reference proteome</keyword>
<keyword evidence="6 9" id="KW-0812">Transmembrane</keyword>
<gene>
    <name evidence="11" type="primary">gspI</name>
    <name evidence="11" type="ORF">Q4610_13760</name>
</gene>
<dbReference type="InterPro" id="IPR003413">
    <property type="entry name" value="T2SS_GspI_C"/>
</dbReference>
<evidence type="ECO:0000256" key="9">
    <source>
        <dbReference type="RuleBase" id="RU368030"/>
    </source>
</evidence>
<comment type="similarity">
    <text evidence="2 9">Belongs to the GSP I family.</text>
</comment>
<evidence type="ECO:0000256" key="7">
    <source>
        <dbReference type="ARBA" id="ARBA00022989"/>
    </source>
</evidence>
<evidence type="ECO:0000313" key="11">
    <source>
        <dbReference type="EMBL" id="MDO7836112.1"/>
    </source>
</evidence>
<evidence type="ECO:0000256" key="5">
    <source>
        <dbReference type="ARBA" id="ARBA00022519"/>
    </source>
</evidence>
<dbReference type="InterPro" id="IPR045584">
    <property type="entry name" value="Pilin-like"/>
</dbReference>
<feature type="transmembrane region" description="Helical" evidence="9">
    <location>
        <begin position="30"/>
        <end position="50"/>
    </location>
</feature>
<protein>
    <recommendedName>
        <fullName evidence="9">Type II secretion system protein I</fullName>
        <shortName evidence="9">T2SS minor pseudopilin I</shortName>
    </recommendedName>
</protein>
<keyword evidence="7 9" id="KW-1133">Transmembrane helix</keyword>